<dbReference type="Gramene" id="AUR62011732-RA">
    <property type="protein sequence ID" value="AUR62011732-RA:cds"/>
    <property type="gene ID" value="AUR62011732"/>
</dbReference>
<keyword evidence="2" id="KW-0812">Transmembrane</keyword>
<dbReference type="GO" id="GO:0009535">
    <property type="term" value="C:chloroplast thylakoid membrane"/>
    <property type="evidence" value="ECO:0007669"/>
    <property type="project" value="UniProtKB-SubCell"/>
</dbReference>
<feature type="binding site" evidence="1">
    <location>
        <position position="24"/>
    </location>
    <ligand>
        <name>chlorophyll a</name>
        <dbReference type="ChEBI" id="CHEBI:58416"/>
        <label>1</label>
    </ligand>
</feature>
<dbReference type="Proteomes" id="UP000596660">
    <property type="component" value="Unplaced"/>
</dbReference>
<keyword evidence="2" id="KW-0602">Photosynthesis</keyword>
<keyword evidence="2" id="KW-0150">Chloroplast</keyword>
<keyword evidence="2" id="KW-0603">Photosystem I</keyword>
<accession>A0A803LEX6</accession>
<dbReference type="AlphaFoldDB" id="A0A803LEX6"/>
<feature type="binding site" description="axial binding residue" evidence="1">
    <location>
        <position position="97"/>
    </location>
    <ligand>
        <name>chlorophyll b</name>
        <dbReference type="ChEBI" id="CHEBI:61721"/>
        <label>1</label>
    </ligand>
    <ligandPart>
        <name>Mg</name>
        <dbReference type="ChEBI" id="CHEBI:25107"/>
    </ligandPart>
</feature>
<reference evidence="3" key="2">
    <citation type="submission" date="2021-03" db="UniProtKB">
        <authorList>
            <consortium name="EnsemblPlants"/>
        </authorList>
    </citation>
    <scope>IDENTIFICATION</scope>
</reference>
<feature type="binding site" evidence="1">
    <location>
        <position position="40"/>
    </location>
    <ligand>
        <name>chlorophyll a</name>
        <dbReference type="ChEBI" id="CHEBI:58416"/>
        <label>1</label>
    </ligand>
</feature>
<dbReference type="Gene3D" id="1.10.3460.10">
    <property type="entry name" value="Chlorophyll a/b binding protein domain"/>
    <property type="match status" value="1"/>
</dbReference>
<evidence type="ECO:0000313" key="3">
    <source>
        <dbReference type="EnsemblPlants" id="AUR62011732-RA:cds"/>
    </source>
</evidence>
<dbReference type="GO" id="GO:0009522">
    <property type="term" value="C:photosystem I"/>
    <property type="evidence" value="ECO:0007669"/>
    <property type="project" value="UniProtKB-KW"/>
</dbReference>
<organism evidence="3 4">
    <name type="scientific">Chenopodium quinoa</name>
    <name type="common">Quinoa</name>
    <dbReference type="NCBI Taxonomy" id="63459"/>
    <lineage>
        <taxon>Eukaryota</taxon>
        <taxon>Viridiplantae</taxon>
        <taxon>Streptophyta</taxon>
        <taxon>Embryophyta</taxon>
        <taxon>Tracheophyta</taxon>
        <taxon>Spermatophyta</taxon>
        <taxon>Magnoliopsida</taxon>
        <taxon>eudicotyledons</taxon>
        <taxon>Gunneridae</taxon>
        <taxon>Pentapetalae</taxon>
        <taxon>Caryophyllales</taxon>
        <taxon>Chenopodiaceae</taxon>
        <taxon>Chenopodioideae</taxon>
        <taxon>Atripliceae</taxon>
        <taxon>Chenopodium</taxon>
    </lineage>
</organism>
<comment type="function">
    <text evidence="2">The light-harvesting complex (LHC) functions as a light receptor, it captures and delivers excitation energy to photosystems with which it is closely associated.</text>
</comment>
<keyword evidence="2" id="KW-0604">Photosystem II</keyword>
<keyword evidence="4" id="KW-1185">Reference proteome</keyword>
<protein>
    <recommendedName>
        <fullName evidence="2">Chlorophyll a-b binding protein, chloroplastic</fullName>
    </recommendedName>
</protein>
<dbReference type="PANTHER" id="PTHR21649">
    <property type="entry name" value="CHLOROPHYLL A/B BINDING PROTEIN"/>
    <property type="match status" value="1"/>
</dbReference>
<evidence type="ECO:0000256" key="2">
    <source>
        <dbReference type="RuleBase" id="RU363080"/>
    </source>
</evidence>
<comment type="subcellular location">
    <subcellularLocation>
        <location evidence="2">Plastid</location>
        <location evidence="2">Chloroplast thylakoid membrane</location>
    </subcellularLocation>
</comment>
<dbReference type="OMA" id="QEHEVIH"/>
<feature type="transmembrane region" description="Helical" evidence="2">
    <location>
        <begin position="84"/>
        <end position="104"/>
    </location>
</feature>
<dbReference type="GO" id="GO:0009523">
    <property type="term" value="C:photosystem II"/>
    <property type="evidence" value="ECO:0007669"/>
    <property type="project" value="UniProtKB-KW"/>
</dbReference>
<feature type="binding site" description="axial binding residue" evidence="1">
    <location>
        <position position="42"/>
    </location>
    <ligand>
        <name>chlorophyll b</name>
        <dbReference type="ChEBI" id="CHEBI:61721"/>
        <label>1</label>
    </ligand>
    <ligandPart>
        <name>Mg</name>
        <dbReference type="ChEBI" id="CHEBI:25107"/>
    </ligandPart>
</feature>
<feature type="binding site" evidence="1">
    <location>
        <position position="78"/>
    </location>
    <ligand>
        <name>chlorophyll a</name>
        <dbReference type="ChEBI" id="CHEBI:58416"/>
        <label>1</label>
    </ligand>
</feature>
<sequence length="141" mass="16165">MRKKPFYLYDEFPEDYKKKTAGLSADQYTSTKNQEHEVIHSRKAVFPDLLSRTRVKIGEAVWFKTSAKIFSNVGLNYLGNLSSIHAQIIILVIWAFQVILMGAVKGNRAAGGPFGEVIDPFDEKWKTSYVLHVWLLLFKQL</sequence>
<feature type="binding site" evidence="1">
    <location>
        <position position="37"/>
    </location>
    <ligand>
        <name>chlorophyll a</name>
        <dbReference type="ChEBI" id="CHEBI:58416"/>
        <label>1</label>
    </ligand>
</feature>
<keyword evidence="2" id="KW-0472">Membrane</keyword>
<name>A0A803LEX6_CHEQI</name>
<keyword evidence="2" id="KW-0157">Chromophore</keyword>
<keyword evidence="1 2" id="KW-0148">Chlorophyll</keyword>
<keyword evidence="2" id="KW-0793">Thylakoid</keyword>
<dbReference type="InterPro" id="IPR001344">
    <property type="entry name" value="Chloro_AB-bd_pln"/>
</dbReference>
<dbReference type="SUPFAM" id="SSF103511">
    <property type="entry name" value="Chlorophyll a-b binding protein"/>
    <property type="match status" value="1"/>
</dbReference>
<keyword evidence="2" id="KW-1133">Transmembrane helix</keyword>
<evidence type="ECO:0000256" key="1">
    <source>
        <dbReference type="PIRSR" id="PIRSR601344-1"/>
    </source>
</evidence>
<comment type="similarity">
    <text evidence="2">Belongs to the light-harvesting chlorophyll a/b-binding (LHC) protein family.</text>
</comment>
<dbReference type="GO" id="GO:0009765">
    <property type="term" value="P:photosynthesis, light harvesting"/>
    <property type="evidence" value="ECO:0007669"/>
    <property type="project" value="InterPro"/>
</dbReference>
<keyword evidence="2" id="KW-0934">Plastid</keyword>
<evidence type="ECO:0000313" key="4">
    <source>
        <dbReference type="Proteomes" id="UP000596660"/>
    </source>
</evidence>
<proteinExistence type="inferred from homology"/>
<dbReference type="GO" id="GO:0016168">
    <property type="term" value="F:chlorophyll binding"/>
    <property type="evidence" value="ECO:0007669"/>
    <property type="project" value="UniProtKB-KW"/>
</dbReference>
<dbReference type="EnsemblPlants" id="AUR62011732-RA">
    <property type="protein sequence ID" value="AUR62011732-RA:cds"/>
    <property type="gene ID" value="AUR62011732"/>
</dbReference>
<reference evidence="3" key="1">
    <citation type="journal article" date="2017" name="Nature">
        <title>The genome of Chenopodium quinoa.</title>
        <authorList>
            <person name="Jarvis D.E."/>
            <person name="Ho Y.S."/>
            <person name="Lightfoot D.J."/>
            <person name="Schmoeckel S.M."/>
            <person name="Li B."/>
            <person name="Borm T.J.A."/>
            <person name="Ohyanagi H."/>
            <person name="Mineta K."/>
            <person name="Michell C.T."/>
            <person name="Saber N."/>
            <person name="Kharbatia N.M."/>
            <person name="Rupper R.R."/>
            <person name="Sharp A.R."/>
            <person name="Dally N."/>
            <person name="Boughton B.A."/>
            <person name="Woo Y.H."/>
            <person name="Gao G."/>
            <person name="Schijlen E.G.W.M."/>
            <person name="Guo X."/>
            <person name="Momin A.A."/>
            <person name="Negrao S."/>
            <person name="Al-Babili S."/>
            <person name="Gehring C."/>
            <person name="Roessner U."/>
            <person name="Jung C."/>
            <person name="Murphy K."/>
            <person name="Arold S.T."/>
            <person name="Gojobori T."/>
            <person name="van der Linden C.G."/>
            <person name="van Loo E.N."/>
            <person name="Jellen E.N."/>
            <person name="Maughan P.J."/>
            <person name="Tester M."/>
        </authorList>
    </citation>
    <scope>NUCLEOTIDE SEQUENCE [LARGE SCALE GENOMIC DNA]</scope>
    <source>
        <strain evidence="3">cv. PI 614886</strain>
    </source>
</reference>